<gene>
    <name evidence="1" type="primary">PAPS</name>
    <name evidence="1" type="ORF">SNEC2469_LOCUS7476</name>
</gene>
<dbReference type="EMBL" id="CAJNJA010012675">
    <property type="protein sequence ID" value="CAE7302491.1"/>
    <property type="molecule type" value="Genomic_DNA"/>
</dbReference>
<reference evidence="1" key="1">
    <citation type="submission" date="2021-02" db="EMBL/GenBank/DDBJ databases">
        <authorList>
            <person name="Dougan E. K."/>
            <person name="Rhodes N."/>
            <person name="Thang M."/>
            <person name="Chan C."/>
        </authorList>
    </citation>
    <scope>NUCLEOTIDE SEQUENCE</scope>
</reference>
<dbReference type="OrthoDB" id="428977at2759"/>
<name>A0A812NE55_9DINO</name>
<dbReference type="AlphaFoldDB" id="A0A812NE55"/>
<evidence type="ECO:0000313" key="2">
    <source>
        <dbReference type="Proteomes" id="UP000601435"/>
    </source>
</evidence>
<evidence type="ECO:0000313" key="1">
    <source>
        <dbReference type="EMBL" id="CAE7302491.1"/>
    </source>
</evidence>
<accession>A0A812NE55</accession>
<sequence>MITCIDNMITIQVQEPKNIPELRVMMFRLTSRNPAKTPHTFLNHWSITHTANGAIMSTEAIKSWDVVPQLANVRVMLVGEQKAENSVSTMAVSYRPVSDADELSLEALEPTGFDFTGASAISLGHEVIATNAETIRIRASTYAEVNVDIVIANFRLGLNGGPTLFNLITRLNNGAQMDEALNFRSGFRLPGRVAVTGKQISSEYKLMPELYPVPSLWEVRMGEFAVVELPFTVTINSVGNLMRLRAPPYDLQAQDFNIIQSGTAETVTSEVTSTSSGEMVVRLGTQLFRGVLYEASVRALTPRVPNPTDAMWSIEILDGSQLPLNTNDGLTEGFRLVERAELTVQASRSPPMAAIDVNVLTSAVRRNIARTLIHELPCNESDTQNAFVPSFIASILRKRGTATLLDELPLGSLLRVGGSVTLAMSDIRARAGCGILSDQGDNTGAARDMASDLQLAWGEDPSGVLIRQMLGAHVLYPGIPQIPGQMAFSFITNEKIESGGAIRVGYPTDIEVLCNGLYLSQVAITGEVTCMNFIQEGYFELRLDRPLPPGQQAFTVTSTCPAAVNDNVFYIIILTPTGQVSDAAMSIPGLRIQHGLPISAMPLIWGMAEPNRNTFVSTGIELLAELPLKDPPIMSEIIIEMPPDFSHQVQKTAQLETLTEPLPRREGGWLDVTDPRRLRLLMDEEAIQKLAIGSYRFQWPIMVPAVMPKYNIWELTVCSPAIRNESCTGSDDPRALVSFPLAGFGMGESHPSSIAFTQTGDASPVRANWSAVSLGSIRHNVHDCCDLHNAAISCVVDCNT</sequence>
<comment type="caution">
    <text evidence="1">The sequence shown here is derived from an EMBL/GenBank/DDBJ whole genome shotgun (WGS) entry which is preliminary data.</text>
</comment>
<keyword evidence="2" id="KW-1185">Reference proteome</keyword>
<dbReference type="Proteomes" id="UP000601435">
    <property type="component" value="Unassembled WGS sequence"/>
</dbReference>
<proteinExistence type="predicted"/>
<protein>
    <submittedName>
        <fullName evidence="1">PAPS protein</fullName>
    </submittedName>
</protein>
<organism evidence="1 2">
    <name type="scientific">Symbiodinium necroappetens</name>
    <dbReference type="NCBI Taxonomy" id="1628268"/>
    <lineage>
        <taxon>Eukaryota</taxon>
        <taxon>Sar</taxon>
        <taxon>Alveolata</taxon>
        <taxon>Dinophyceae</taxon>
        <taxon>Suessiales</taxon>
        <taxon>Symbiodiniaceae</taxon>
        <taxon>Symbiodinium</taxon>
    </lineage>
</organism>